<dbReference type="RefSeq" id="WP_011641290.1">
    <property type="nucleotide sequence ID" value="NC_008346.1"/>
</dbReference>
<dbReference type="SUPFAM" id="SSF51445">
    <property type="entry name" value="(Trans)glycosidases"/>
    <property type="match status" value="1"/>
</dbReference>
<dbReference type="PANTHER" id="PTHR31451">
    <property type="match status" value="1"/>
</dbReference>
<evidence type="ECO:0000313" key="7">
    <source>
        <dbReference type="EMBL" id="ABI69196.1"/>
    </source>
</evidence>
<dbReference type="Pfam" id="PF00150">
    <property type="entry name" value="Cellulase"/>
    <property type="match status" value="1"/>
</dbReference>
<name>Q0AVQ8_SYNWW</name>
<evidence type="ECO:0000256" key="3">
    <source>
        <dbReference type="ARBA" id="ARBA00022801"/>
    </source>
</evidence>
<dbReference type="GO" id="GO:0000272">
    <property type="term" value="P:polysaccharide catabolic process"/>
    <property type="evidence" value="ECO:0007669"/>
    <property type="project" value="InterPro"/>
</dbReference>
<accession>Q0AVQ8</accession>
<evidence type="ECO:0000256" key="4">
    <source>
        <dbReference type="ARBA" id="ARBA00023295"/>
    </source>
</evidence>
<comment type="catalytic activity">
    <reaction evidence="1">
        <text>Random hydrolysis of (1-&gt;4)-beta-D-mannosidic linkages in mannans, galactomannans and glucomannans.</text>
        <dbReference type="EC" id="3.2.1.78"/>
    </reaction>
</comment>
<evidence type="ECO:0000259" key="6">
    <source>
        <dbReference type="Pfam" id="PF00150"/>
    </source>
</evidence>
<dbReference type="KEGG" id="swo:Swol_1899"/>
<reference evidence="8" key="1">
    <citation type="journal article" date="2010" name="Environ. Microbiol.">
        <title>The genome of Syntrophomonas wolfei: new insights into syntrophic metabolism and biohydrogen production.</title>
        <authorList>
            <person name="Sieber J.R."/>
            <person name="Sims D.R."/>
            <person name="Han C."/>
            <person name="Kim E."/>
            <person name="Lykidis A."/>
            <person name="Lapidus A.L."/>
            <person name="McDonnald E."/>
            <person name="Rohlin L."/>
            <person name="Culley D.E."/>
            <person name="Gunsalus R."/>
            <person name="McInerney M.J."/>
        </authorList>
    </citation>
    <scope>NUCLEOTIDE SEQUENCE [LARGE SCALE GENOMIC DNA]</scope>
    <source>
        <strain evidence="8">DSM 2245B / Goettingen</strain>
    </source>
</reference>
<evidence type="ECO:0000256" key="1">
    <source>
        <dbReference type="ARBA" id="ARBA00001678"/>
    </source>
</evidence>
<comment type="similarity">
    <text evidence="5">Belongs to the glycosyl hydrolase 5 (cellulase A) family.</text>
</comment>
<dbReference type="HOGENOM" id="CLU_650326_0_0_9"/>
<keyword evidence="4 5" id="KW-0326">Glycosidase</keyword>
<dbReference type="PANTHER" id="PTHR31451:SF66">
    <property type="entry name" value="GLYCOSIDE HYDROLASE FAMILY 5 DOMAIN-CONTAINING PROTEIN"/>
    <property type="match status" value="1"/>
</dbReference>
<dbReference type="EMBL" id="CP000448">
    <property type="protein sequence ID" value="ABI69196.1"/>
    <property type="molecule type" value="Genomic_DNA"/>
</dbReference>
<proteinExistence type="inferred from homology"/>
<dbReference type="Proteomes" id="UP000001968">
    <property type="component" value="Chromosome"/>
</dbReference>
<dbReference type="InterPro" id="IPR001547">
    <property type="entry name" value="Glyco_hydro_5"/>
</dbReference>
<dbReference type="InterPro" id="IPR045053">
    <property type="entry name" value="MAN-like"/>
</dbReference>
<feature type="domain" description="Glycoside hydrolase family 5" evidence="6">
    <location>
        <begin position="21"/>
        <end position="265"/>
    </location>
</feature>
<protein>
    <recommendedName>
        <fullName evidence="2">mannan endo-1,4-beta-mannosidase</fullName>
        <ecNumber evidence="2">3.2.1.78</ecNumber>
    </recommendedName>
</protein>
<dbReference type="STRING" id="335541.Swol_1899"/>
<dbReference type="Gene3D" id="3.20.20.80">
    <property type="entry name" value="Glycosidases"/>
    <property type="match status" value="1"/>
</dbReference>
<organism evidence="7 8">
    <name type="scientific">Syntrophomonas wolfei subsp. wolfei (strain DSM 2245B / Goettingen)</name>
    <dbReference type="NCBI Taxonomy" id="335541"/>
    <lineage>
        <taxon>Bacteria</taxon>
        <taxon>Bacillati</taxon>
        <taxon>Bacillota</taxon>
        <taxon>Clostridia</taxon>
        <taxon>Eubacteriales</taxon>
        <taxon>Syntrophomonadaceae</taxon>
        <taxon>Syntrophomonas</taxon>
    </lineage>
</organism>
<keyword evidence="8" id="KW-1185">Reference proteome</keyword>
<evidence type="ECO:0000256" key="5">
    <source>
        <dbReference type="RuleBase" id="RU361153"/>
    </source>
</evidence>
<sequence length="404" mass="46998">MKTKDFSTGINYWPIDKAMYWWRNFSYQELRSDFSQIANYGMKLVRIFLLWEDFQRYPNLISPTALNHLRTTADLAAEYDLKIIVTFFCGHMSGVNWMPYWMLEETKAPSRFPLFSLGSVQEAKIRNFYHDPLAREAQILQIREVCLTLKKHPAIWAYDLGNEASNCVMPKCHEEAREWLRIMSSAIKSCDPNSLVTLGLHAEDLEEDRLLRPQDAGPFCDFLTMHAYPFYLSWVEEPLDVLVLPFLGMLTAWLGEKPVLMSEFGIPSQPTISPFYASPHKSRVPLFTESQGASFYKQALSLLQESDMLGAMAWCYGDYAPYLWDKAPLLQNPHERHFGLFRHDGSAKMAATVLHTYKSCGDQASEYKQLSSSFLEDWKRELYYEDPQGNLIKMYRQFRQENLL</sequence>
<evidence type="ECO:0000313" key="8">
    <source>
        <dbReference type="Proteomes" id="UP000001968"/>
    </source>
</evidence>
<dbReference type="AlphaFoldDB" id="Q0AVQ8"/>
<gene>
    <name evidence="7" type="ordered locus">Swol_1899</name>
</gene>
<dbReference type="OrthoDB" id="9801493at2"/>
<dbReference type="GO" id="GO:0004553">
    <property type="term" value="F:hydrolase activity, hydrolyzing O-glycosyl compounds"/>
    <property type="evidence" value="ECO:0007669"/>
    <property type="project" value="InterPro"/>
</dbReference>
<dbReference type="InterPro" id="IPR017853">
    <property type="entry name" value="GH"/>
</dbReference>
<dbReference type="eggNOG" id="COG3934">
    <property type="taxonomic scope" value="Bacteria"/>
</dbReference>
<keyword evidence="3 5" id="KW-0378">Hydrolase</keyword>
<dbReference type="EC" id="3.2.1.78" evidence="2"/>
<dbReference type="CAZy" id="GH5">
    <property type="family name" value="Glycoside Hydrolase Family 5"/>
</dbReference>
<evidence type="ECO:0000256" key="2">
    <source>
        <dbReference type="ARBA" id="ARBA00012706"/>
    </source>
</evidence>